<dbReference type="NCBIfam" id="TIGR00804">
    <property type="entry name" value="nupC"/>
    <property type="match status" value="1"/>
</dbReference>
<feature type="transmembrane region" description="Helical" evidence="7">
    <location>
        <begin position="29"/>
        <end position="48"/>
    </location>
</feature>
<proteinExistence type="inferred from homology"/>
<reference evidence="11 12" key="1">
    <citation type="submission" date="2014-08" db="EMBL/GenBank/DDBJ databases">
        <title>Chaperone-usher fimbriae in a diverse selection of Gallibacterium genomes.</title>
        <authorList>
            <person name="Kudirkiene E."/>
            <person name="Bager R.J."/>
            <person name="Johnson T.J."/>
            <person name="Bojesen A.M."/>
        </authorList>
    </citation>
    <scope>NUCLEOTIDE SEQUENCE [LARGE SCALE GENOMIC DNA]</scope>
    <source>
        <strain evidence="11 12">CCM5976</strain>
    </source>
</reference>
<evidence type="ECO:0000256" key="6">
    <source>
        <dbReference type="ARBA" id="ARBA00023136"/>
    </source>
</evidence>
<dbReference type="EMBL" id="JPXY01000014">
    <property type="protein sequence ID" value="KGQ33601.1"/>
    <property type="molecule type" value="Genomic_DNA"/>
</dbReference>
<keyword evidence="6 7" id="KW-0472">Membrane</keyword>
<protein>
    <recommendedName>
        <fullName evidence="7">Nucleoside permease</fullName>
    </recommendedName>
</protein>
<keyword evidence="4 7" id="KW-0812">Transmembrane</keyword>
<dbReference type="GO" id="GO:0005337">
    <property type="term" value="F:nucleoside transmembrane transporter activity"/>
    <property type="evidence" value="ECO:0007669"/>
    <property type="project" value="InterPro"/>
</dbReference>
<sequence>MDSLMSIIGIIVLLAIAFLLSNNRKAISLRTVGGAFLIQIGIGALVLYSELGRQALLGAAEAVNKVIAYGNEGISFLFGGLVSDKMFELFGGGGFIFAFRVLPAIVFFASLISVLYYLGIMQWVIRLIGGFLQKILGTSKTESMSAAANIFVGQTEAPLIVRPYIATMTQSELFAIMCGGLASVAGSVMIGYAQMGVPLPYLIAASFMAAPGGLLFAKILFPQTEKTNDDLKSNDVDEKPSNVLDAAAMGASSGMQLAMNVGAMLLAFIALIALLNGIIGGVGGWFGYGELNLQTILGWVFRPLAWVIGVPWNEAEIAGAMIGEKLVLNEFVAYVDFVKYLSPDSSIVLAEKTKAIITFALCGFANFSSIAILIGGLGTMAPNRRKDIARLGIKAVIAGSLSNLMSAAIAGLFIGLVGPVLMG</sequence>
<dbReference type="Pfam" id="PF07670">
    <property type="entry name" value="Gate"/>
    <property type="match status" value="1"/>
</dbReference>
<dbReference type="InterPro" id="IPR008276">
    <property type="entry name" value="C_nuclsd_transpt"/>
</dbReference>
<accession>A0A0A2XMP7</accession>
<comment type="similarity">
    <text evidence="2 7">Belongs to the concentrative nucleoside transporter (CNT) (TC 2.A.41) family.</text>
</comment>
<feature type="transmembrane region" description="Helical" evidence="7">
    <location>
        <begin position="391"/>
        <end position="417"/>
    </location>
</feature>
<dbReference type="GO" id="GO:0015293">
    <property type="term" value="F:symporter activity"/>
    <property type="evidence" value="ECO:0007669"/>
    <property type="project" value="TreeGrafter"/>
</dbReference>
<feature type="domain" description="Concentrative nucleoside transporter C-terminal" evidence="9">
    <location>
        <begin position="201"/>
        <end position="411"/>
    </location>
</feature>
<dbReference type="RefSeq" id="WP_039134230.1">
    <property type="nucleotide sequence ID" value="NZ_JPXY01000014.1"/>
</dbReference>
<evidence type="ECO:0000313" key="12">
    <source>
        <dbReference type="Proteomes" id="UP000030418"/>
    </source>
</evidence>
<keyword evidence="3" id="KW-1003">Cell membrane</keyword>
<evidence type="ECO:0000259" key="9">
    <source>
        <dbReference type="Pfam" id="PF07662"/>
    </source>
</evidence>
<dbReference type="InterPro" id="IPR011657">
    <property type="entry name" value="CNT_C_dom"/>
</dbReference>
<keyword evidence="7" id="KW-0813">Transport</keyword>
<evidence type="ECO:0000259" key="10">
    <source>
        <dbReference type="Pfam" id="PF07670"/>
    </source>
</evidence>
<dbReference type="GO" id="GO:0005886">
    <property type="term" value="C:plasma membrane"/>
    <property type="evidence" value="ECO:0007669"/>
    <property type="project" value="UniProtKB-SubCell"/>
</dbReference>
<evidence type="ECO:0000313" key="11">
    <source>
        <dbReference type="EMBL" id="KGQ33601.1"/>
    </source>
</evidence>
<feature type="transmembrane region" description="Helical" evidence="7">
    <location>
        <begin position="173"/>
        <end position="193"/>
    </location>
</feature>
<feature type="transmembrane region" description="Helical" evidence="7">
    <location>
        <begin position="95"/>
        <end position="118"/>
    </location>
</feature>
<feature type="transmembrane region" description="Helical" evidence="7">
    <location>
        <begin position="199"/>
        <end position="221"/>
    </location>
</feature>
<feature type="domain" description="Concentrative nucleoside transporter N-terminal" evidence="8">
    <location>
        <begin position="8"/>
        <end position="81"/>
    </location>
</feature>
<keyword evidence="12" id="KW-1185">Reference proteome</keyword>
<organism evidence="11 12">
    <name type="scientific">Gallibacterium genomosp. 2</name>
    <dbReference type="NCBI Taxonomy" id="155517"/>
    <lineage>
        <taxon>Bacteria</taxon>
        <taxon>Pseudomonadati</taxon>
        <taxon>Pseudomonadota</taxon>
        <taxon>Gammaproteobacteria</taxon>
        <taxon>Pasteurellales</taxon>
        <taxon>Pasteurellaceae</taxon>
        <taxon>Gallibacterium</taxon>
    </lineage>
</organism>
<evidence type="ECO:0000259" key="8">
    <source>
        <dbReference type="Pfam" id="PF01773"/>
    </source>
</evidence>
<evidence type="ECO:0000256" key="3">
    <source>
        <dbReference type="ARBA" id="ARBA00022475"/>
    </source>
</evidence>
<dbReference type="InterPro" id="IPR002668">
    <property type="entry name" value="CNT_N_dom"/>
</dbReference>
<feature type="domain" description="Nucleoside transporter/FeoB GTPase Gate" evidence="10">
    <location>
        <begin position="98"/>
        <end position="196"/>
    </location>
</feature>
<dbReference type="Proteomes" id="UP000030418">
    <property type="component" value="Unassembled WGS sequence"/>
</dbReference>
<dbReference type="PANTHER" id="PTHR10590">
    <property type="entry name" value="SODIUM/NUCLEOSIDE COTRANSPORTER"/>
    <property type="match status" value="1"/>
</dbReference>
<evidence type="ECO:0000256" key="1">
    <source>
        <dbReference type="ARBA" id="ARBA00004651"/>
    </source>
</evidence>
<dbReference type="PANTHER" id="PTHR10590:SF4">
    <property type="entry name" value="SOLUTE CARRIER FAMILY 28 MEMBER 3"/>
    <property type="match status" value="1"/>
</dbReference>
<feature type="transmembrane region" description="Helical" evidence="7">
    <location>
        <begin position="355"/>
        <end position="379"/>
    </location>
</feature>
<dbReference type="InterPro" id="IPR011642">
    <property type="entry name" value="Gate_dom"/>
</dbReference>
<dbReference type="Pfam" id="PF07662">
    <property type="entry name" value="Nucleos_tra2_C"/>
    <property type="match status" value="1"/>
</dbReference>
<feature type="transmembrane region" description="Helical" evidence="7">
    <location>
        <begin position="6"/>
        <end position="22"/>
    </location>
</feature>
<comment type="caution">
    <text evidence="11">The sequence shown here is derived from an EMBL/GenBank/DDBJ whole genome shotgun (WGS) entry which is preliminary data.</text>
</comment>
<feature type="transmembrane region" description="Helical" evidence="7">
    <location>
        <begin position="265"/>
        <end position="288"/>
    </location>
</feature>
<evidence type="ECO:0000256" key="4">
    <source>
        <dbReference type="ARBA" id="ARBA00022692"/>
    </source>
</evidence>
<evidence type="ECO:0000256" key="5">
    <source>
        <dbReference type="ARBA" id="ARBA00022989"/>
    </source>
</evidence>
<dbReference type="InterPro" id="IPR018270">
    <property type="entry name" value="C_nuclsd_transpt_met_bac"/>
</dbReference>
<keyword evidence="5 7" id="KW-1133">Transmembrane helix</keyword>
<gene>
    <name evidence="11" type="ORF">P375_03175</name>
</gene>
<dbReference type="Pfam" id="PF01773">
    <property type="entry name" value="Nucleos_tra2_N"/>
    <property type="match status" value="1"/>
</dbReference>
<evidence type="ECO:0000256" key="2">
    <source>
        <dbReference type="ARBA" id="ARBA00009033"/>
    </source>
</evidence>
<comment type="subcellular location">
    <subcellularLocation>
        <location evidence="1">Cell membrane</location>
        <topology evidence="1">Multi-pass membrane protein</topology>
    </subcellularLocation>
</comment>
<evidence type="ECO:0000256" key="7">
    <source>
        <dbReference type="RuleBase" id="RU362018"/>
    </source>
</evidence>
<dbReference type="AlphaFoldDB" id="A0A0A2XMP7"/>
<name>A0A0A2XMP7_9PAST</name>